<accession>A0ABP9ECH2</accession>
<feature type="domain" description="Methyltransferase type 11" evidence="1">
    <location>
        <begin position="63"/>
        <end position="161"/>
    </location>
</feature>
<dbReference type="InterPro" id="IPR050508">
    <property type="entry name" value="Methyltransf_Superfamily"/>
</dbReference>
<name>A0ABP9ECH2_9PSEU</name>
<gene>
    <name evidence="2" type="ORF">GCM10023203_26140</name>
</gene>
<dbReference type="Gene3D" id="3.40.50.150">
    <property type="entry name" value="Vaccinia Virus protein VP39"/>
    <property type="match status" value="1"/>
</dbReference>
<comment type="caution">
    <text evidence="2">The sequence shown here is derived from an EMBL/GenBank/DDBJ whole genome shotgun (WGS) entry which is preliminary data.</text>
</comment>
<dbReference type="GO" id="GO:0032259">
    <property type="term" value="P:methylation"/>
    <property type="evidence" value="ECO:0007669"/>
    <property type="project" value="UniProtKB-KW"/>
</dbReference>
<proteinExistence type="predicted"/>
<dbReference type="GO" id="GO:0008168">
    <property type="term" value="F:methyltransferase activity"/>
    <property type="evidence" value="ECO:0007669"/>
    <property type="project" value="UniProtKB-KW"/>
</dbReference>
<protein>
    <submittedName>
        <fullName evidence="2">Methyltransferase domain-containing protein</fullName>
    </submittedName>
</protein>
<dbReference type="CDD" id="cd02440">
    <property type="entry name" value="AdoMet_MTases"/>
    <property type="match status" value="1"/>
</dbReference>
<keyword evidence="2" id="KW-0808">Transferase</keyword>
<dbReference type="PANTHER" id="PTHR42912">
    <property type="entry name" value="METHYLTRANSFERASE"/>
    <property type="match status" value="1"/>
</dbReference>
<evidence type="ECO:0000313" key="3">
    <source>
        <dbReference type="Proteomes" id="UP001500457"/>
    </source>
</evidence>
<dbReference type="RefSeq" id="WP_274233009.1">
    <property type="nucleotide sequence ID" value="NZ_BAABHQ010000006.1"/>
</dbReference>
<dbReference type="SUPFAM" id="SSF53335">
    <property type="entry name" value="S-adenosyl-L-methionine-dependent methyltransferases"/>
    <property type="match status" value="1"/>
</dbReference>
<evidence type="ECO:0000259" key="1">
    <source>
        <dbReference type="Pfam" id="PF08241"/>
    </source>
</evidence>
<dbReference type="PANTHER" id="PTHR42912:SF80">
    <property type="entry name" value="METHYLTRANSFERASE DOMAIN-CONTAINING PROTEIN"/>
    <property type="match status" value="1"/>
</dbReference>
<keyword evidence="3" id="KW-1185">Reference proteome</keyword>
<sequence>MTAQDPPEPAAPAISLHDFTDIDHSAESTYVAALEAFDRLPLLRELKALAVERTHTGPGRRVLDVGCGFGLETLRLARLVQPGGAVTGIDLSADFVAEARRRAAAAGLDVDLVPGDAQRLPFADDAVDVARAERVLIYLDDPGRALAELVRVTRPGGRIAIIEPDFDTNTVNVDDARLVRAVLAHEADTAVVNPRLVRDLRGDLGALGLTDVEVDSRMVIFSQDLAAQYFAGIGEAAASAGAIDAEDGRRWTSTIAALHRDGRLFGAVGYYLFTATVPPATSPAS</sequence>
<dbReference type="EMBL" id="BAABHQ010000006">
    <property type="protein sequence ID" value="GAA4874884.1"/>
    <property type="molecule type" value="Genomic_DNA"/>
</dbReference>
<dbReference type="Proteomes" id="UP001500457">
    <property type="component" value="Unassembled WGS sequence"/>
</dbReference>
<reference evidence="3" key="1">
    <citation type="journal article" date="2019" name="Int. J. Syst. Evol. Microbiol.">
        <title>The Global Catalogue of Microorganisms (GCM) 10K type strain sequencing project: providing services to taxonomists for standard genome sequencing and annotation.</title>
        <authorList>
            <consortium name="The Broad Institute Genomics Platform"/>
            <consortium name="The Broad Institute Genome Sequencing Center for Infectious Disease"/>
            <person name="Wu L."/>
            <person name="Ma J."/>
        </authorList>
    </citation>
    <scope>NUCLEOTIDE SEQUENCE [LARGE SCALE GENOMIC DNA]</scope>
    <source>
        <strain evidence="3">JCM 17983</strain>
    </source>
</reference>
<organism evidence="2 3">
    <name type="scientific">Actinomycetospora straminea</name>
    <dbReference type="NCBI Taxonomy" id="663607"/>
    <lineage>
        <taxon>Bacteria</taxon>
        <taxon>Bacillati</taxon>
        <taxon>Actinomycetota</taxon>
        <taxon>Actinomycetes</taxon>
        <taxon>Pseudonocardiales</taxon>
        <taxon>Pseudonocardiaceae</taxon>
        <taxon>Actinomycetospora</taxon>
    </lineage>
</organism>
<keyword evidence="2" id="KW-0489">Methyltransferase</keyword>
<dbReference type="InterPro" id="IPR013216">
    <property type="entry name" value="Methyltransf_11"/>
</dbReference>
<dbReference type="Pfam" id="PF08241">
    <property type="entry name" value="Methyltransf_11"/>
    <property type="match status" value="1"/>
</dbReference>
<dbReference type="InterPro" id="IPR029063">
    <property type="entry name" value="SAM-dependent_MTases_sf"/>
</dbReference>
<evidence type="ECO:0000313" key="2">
    <source>
        <dbReference type="EMBL" id="GAA4874884.1"/>
    </source>
</evidence>